<dbReference type="Proteomes" id="UP000319663">
    <property type="component" value="Unassembled WGS sequence"/>
</dbReference>
<organism evidence="1 2">
    <name type="scientific">Monascus purpureus</name>
    <name type="common">Red mold</name>
    <name type="synonym">Monascus anka</name>
    <dbReference type="NCBI Taxonomy" id="5098"/>
    <lineage>
        <taxon>Eukaryota</taxon>
        <taxon>Fungi</taxon>
        <taxon>Dikarya</taxon>
        <taxon>Ascomycota</taxon>
        <taxon>Pezizomycotina</taxon>
        <taxon>Eurotiomycetes</taxon>
        <taxon>Eurotiomycetidae</taxon>
        <taxon>Eurotiales</taxon>
        <taxon>Aspergillaceae</taxon>
        <taxon>Monascus</taxon>
    </lineage>
</organism>
<protein>
    <recommendedName>
        <fullName evidence="3">BTB domain-containing protein</fullName>
    </recommendedName>
</protein>
<evidence type="ECO:0008006" key="3">
    <source>
        <dbReference type="Google" id="ProtNLM"/>
    </source>
</evidence>
<keyword evidence="2" id="KW-1185">Reference proteome</keyword>
<sequence>MFKPHFKEGFSVRAANPDNPTTIPLPDDDPEALALLCIVAHYRGYNVPNTPSPDCLEQLAILVDKYQCKEVVAFHGAIWLCRNLAGLSIEDLSQMLFFAYVLDLPREFLVISKQILLEHVGLFKKLAPLTDNPLVPDNIIAEFNARRDVTGSLINEIVTWPINRMARFRCPRAIKSIGSYVQQLEHLCAMPGTDLFRHLSLGKAFDRAALALARIHIPQTVGSDCGCGCPDMSDFAKVAANRLKRSRGLEFGKTDMTGLSELKT</sequence>
<dbReference type="STRING" id="5098.A0A507QZD7"/>
<dbReference type="EMBL" id="VIFY01000046">
    <property type="protein sequence ID" value="TQB73357.1"/>
    <property type="molecule type" value="Genomic_DNA"/>
</dbReference>
<dbReference type="AlphaFoldDB" id="A0A507QZD7"/>
<gene>
    <name evidence="1" type="ORF">MPDQ_005942</name>
</gene>
<proteinExistence type="predicted"/>
<name>A0A507QZD7_MONPU</name>
<evidence type="ECO:0000313" key="1">
    <source>
        <dbReference type="EMBL" id="TQB73357.1"/>
    </source>
</evidence>
<accession>A0A507QZD7</accession>
<evidence type="ECO:0000313" key="2">
    <source>
        <dbReference type="Proteomes" id="UP000319663"/>
    </source>
</evidence>
<reference evidence="1 2" key="1">
    <citation type="submission" date="2019-06" db="EMBL/GenBank/DDBJ databases">
        <title>Wine fermentation using esterase from Monascus purpureus.</title>
        <authorList>
            <person name="Geng C."/>
            <person name="Zhang Y."/>
        </authorList>
    </citation>
    <scope>NUCLEOTIDE SEQUENCE [LARGE SCALE GENOMIC DNA]</scope>
    <source>
        <strain evidence="1">HQ1</strain>
    </source>
</reference>
<comment type="caution">
    <text evidence="1">The sequence shown here is derived from an EMBL/GenBank/DDBJ whole genome shotgun (WGS) entry which is preliminary data.</text>
</comment>